<dbReference type="Pfam" id="PF17917">
    <property type="entry name" value="RT_RNaseH"/>
    <property type="match status" value="1"/>
</dbReference>
<sequence length="223" mass="26088">MKFILECDASDIGLGSVLRQEDRIIGYYSKKLHSSEMNYSIVEKEYLAMLLSLIHFKNIIQGCYVEIHTDSRNCVYDSKKTTTRIHRWKLLMNEFNYKIMHIKGQDNVIADQLSRCFLVESRVIDHEAIVDRYAIKKTDGSYATDQSNRICIDEKKAKDYLKEIHITSEHRGMSTIYNNIKDYIYLKNLPKLIKETVDTCIMLDALHPSNAQTKESNKEYNQD</sequence>
<keyword evidence="3" id="KW-0540">Nuclease</keyword>
<name>A0A9P6GYJ0_9MICR</name>
<dbReference type="CDD" id="cd09274">
    <property type="entry name" value="RNase_HI_RT_Ty3"/>
    <property type="match status" value="1"/>
</dbReference>
<dbReference type="PANTHER" id="PTHR37984:SF5">
    <property type="entry name" value="PROTEIN NYNRIN-LIKE"/>
    <property type="match status" value="1"/>
</dbReference>
<dbReference type="Gene3D" id="1.10.340.70">
    <property type="match status" value="1"/>
</dbReference>
<dbReference type="InterPro" id="IPR041373">
    <property type="entry name" value="RT_RNaseH"/>
</dbReference>
<keyword evidence="6" id="KW-0695">RNA-directed DNA polymerase</keyword>
<keyword evidence="4" id="KW-0255">Endonuclease</keyword>
<keyword evidence="9" id="KW-1185">Reference proteome</keyword>
<dbReference type="PANTHER" id="PTHR37984">
    <property type="entry name" value="PROTEIN CBG26694"/>
    <property type="match status" value="1"/>
</dbReference>
<keyword evidence="2" id="KW-0548">Nucleotidyltransferase</keyword>
<dbReference type="AlphaFoldDB" id="A0A9P6GYJ0"/>
<evidence type="ECO:0000256" key="5">
    <source>
        <dbReference type="ARBA" id="ARBA00022801"/>
    </source>
</evidence>
<evidence type="ECO:0000313" key="9">
    <source>
        <dbReference type="Proteomes" id="UP000740883"/>
    </source>
</evidence>
<evidence type="ECO:0000259" key="7">
    <source>
        <dbReference type="Pfam" id="PF17917"/>
    </source>
</evidence>
<dbReference type="InterPro" id="IPR043502">
    <property type="entry name" value="DNA/RNA_pol_sf"/>
</dbReference>
<protein>
    <submittedName>
        <fullName evidence="8">Retrovirus-related Pol polyprotein from transposon 17.6</fullName>
    </submittedName>
</protein>
<dbReference type="OrthoDB" id="775972at2759"/>
<dbReference type="EMBL" id="SBJO01000417">
    <property type="protein sequence ID" value="KAF9761106.1"/>
    <property type="molecule type" value="Genomic_DNA"/>
</dbReference>
<dbReference type="Proteomes" id="UP000740883">
    <property type="component" value="Unassembled WGS sequence"/>
</dbReference>
<evidence type="ECO:0000313" key="8">
    <source>
        <dbReference type="EMBL" id="KAF9761106.1"/>
    </source>
</evidence>
<evidence type="ECO:0000256" key="2">
    <source>
        <dbReference type="ARBA" id="ARBA00022695"/>
    </source>
</evidence>
<dbReference type="SUPFAM" id="SSF56672">
    <property type="entry name" value="DNA/RNA polymerases"/>
    <property type="match status" value="1"/>
</dbReference>
<dbReference type="GO" id="GO:0004519">
    <property type="term" value="F:endonuclease activity"/>
    <property type="evidence" value="ECO:0007669"/>
    <property type="project" value="UniProtKB-KW"/>
</dbReference>
<proteinExistence type="predicted"/>
<keyword evidence="1" id="KW-0808">Transferase</keyword>
<evidence type="ECO:0000256" key="1">
    <source>
        <dbReference type="ARBA" id="ARBA00022679"/>
    </source>
</evidence>
<comment type="caution">
    <text evidence="8">The sequence shown here is derived from an EMBL/GenBank/DDBJ whole genome shotgun (WGS) entry which is preliminary data.</text>
</comment>
<evidence type="ECO:0000256" key="3">
    <source>
        <dbReference type="ARBA" id="ARBA00022722"/>
    </source>
</evidence>
<evidence type="ECO:0000256" key="6">
    <source>
        <dbReference type="ARBA" id="ARBA00022918"/>
    </source>
</evidence>
<keyword evidence="5" id="KW-0378">Hydrolase</keyword>
<feature type="domain" description="Reverse transcriptase RNase H-like" evidence="7">
    <location>
        <begin position="2"/>
        <end position="95"/>
    </location>
</feature>
<evidence type="ECO:0000256" key="4">
    <source>
        <dbReference type="ARBA" id="ARBA00022759"/>
    </source>
</evidence>
<dbReference type="GO" id="GO:0016787">
    <property type="term" value="F:hydrolase activity"/>
    <property type="evidence" value="ECO:0007669"/>
    <property type="project" value="UniProtKB-KW"/>
</dbReference>
<organism evidence="8 9">
    <name type="scientific">Nosema granulosis</name>
    <dbReference type="NCBI Taxonomy" id="83296"/>
    <lineage>
        <taxon>Eukaryota</taxon>
        <taxon>Fungi</taxon>
        <taxon>Fungi incertae sedis</taxon>
        <taxon>Microsporidia</taxon>
        <taxon>Nosematidae</taxon>
        <taxon>Nosema</taxon>
    </lineage>
</organism>
<dbReference type="InterPro" id="IPR050951">
    <property type="entry name" value="Retrovirus_Pol_polyprotein"/>
</dbReference>
<accession>A0A9P6GYJ0</accession>
<gene>
    <name evidence="8" type="primary">pol_154</name>
    <name evidence="8" type="ORF">NGRA_2851</name>
</gene>
<dbReference type="GO" id="GO:0003964">
    <property type="term" value="F:RNA-directed DNA polymerase activity"/>
    <property type="evidence" value="ECO:0007669"/>
    <property type="project" value="UniProtKB-KW"/>
</dbReference>
<reference evidence="8 9" key="1">
    <citation type="journal article" date="2020" name="Genome Biol. Evol.">
        <title>Comparative genomics of strictly vertically transmitted, feminizing microsporidia endosymbionts of amphipod crustaceans.</title>
        <authorList>
            <person name="Cormier A."/>
            <person name="Chebbi M.A."/>
            <person name="Giraud I."/>
            <person name="Wattier R."/>
            <person name="Teixeira M."/>
            <person name="Gilbert C."/>
            <person name="Rigaud T."/>
            <person name="Cordaux R."/>
        </authorList>
    </citation>
    <scope>NUCLEOTIDE SEQUENCE [LARGE SCALE GENOMIC DNA]</scope>
    <source>
        <strain evidence="8 9">Ou3-Ou53</strain>
    </source>
</reference>